<dbReference type="Pfam" id="PF01595">
    <property type="entry name" value="CNNM"/>
    <property type="match status" value="1"/>
</dbReference>
<protein>
    <submittedName>
        <fullName evidence="13">Hemolysin family protein</fullName>
    </submittedName>
</protein>
<evidence type="ECO:0000256" key="4">
    <source>
        <dbReference type="ARBA" id="ARBA00022737"/>
    </source>
</evidence>
<dbReference type="Gene3D" id="3.10.580.10">
    <property type="entry name" value="CBS-domain"/>
    <property type="match status" value="1"/>
</dbReference>
<dbReference type="PANTHER" id="PTHR43099">
    <property type="entry name" value="UPF0053 PROTEIN YRKA"/>
    <property type="match status" value="1"/>
</dbReference>
<dbReference type="InterPro" id="IPR016169">
    <property type="entry name" value="FAD-bd_PCMH_sub2"/>
</dbReference>
<keyword evidence="6 8" id="KW-0129">CBS domain</keyword>
<dbReference type="InterPro" id="IPR046342">
    <property type="entry name" value="CBS_dom_sf"/>
</dbReference>
<dbReference type="PANTHER" id="PTHR43099:SF2">
    <property type="entry name" value="UPF0053 PROTEIN YRKA"/>
    <property type="match status" value="1"/>
</dbReference>
<evidence type="ECO:0000256" key="8">
    <source>
        <dbReference type="PROSITE-ProRule" id="PRU00703"/>
    </source>
</evidence>
<feature type="domain" description="CBS" evidence="11">
    <location>
        <begin position="281"/>
        <end position="339"/>
    </location>
</feature>
<keyword evidence="3 9" id="KW-0812">Transmembrane</keyword>
<proteinExistence type="predicted"/>
<name>A0ABV9N4T5_9FLAO</name>
<organism evidence="13 14">
    <name type="scientific">Geojedonia litorea</name>
    <dbReference type="NCBI Taxonomy" id="1268269"/>
    <lineage>
        <taxon>Bacteria</taxon>
        <taxon>Pseudomonadati</taxon>
        <taxon>Bacteroidota</taxon>
        <taxon>Flavobacteriia</taxon>
        <taxon>Flavobacteriales</taxon>
        <taxon>Flavobacteriaceae</taxon>
        <taxon>Geojedonia</taxon>
    </lineage>
</organism>
<dbReference type="SMART" id="SM01091">
    <property type="entry name" value="CorC_HlyC"/>
    <property type="match status" value="1"/>
</dbReference>
<comment type="subcellular location">
    <subcellularLocation>
        <location evidence="1">Cell membrane</location>
        <topology evidence="1">Multi-pass membrane protein</topology>
    </subcellularLocation>
</comment>
<dbReference type="Proteomes" id="UP001595953">
    <property type="component" value="Unassembled WGS sequence"/>
</dbReference>
<gene>
    <name evidence="13" type="ORF">ACFO5O_13535</name>
</gene>
<evidence type="ECO:0000256" key="6">
    <source>
        <dbReference type="ARBA" id="ARBA00023122"/>
    </source>
</evidence>
<evidence type="ECO:0000259" key="12">
    <source>
        <dbReference type="PROSITE" id="PS51846"/>
    </source>
</evidence>
<evidence type="ECO:0000256" key="3">
    <source>
        <dbReference type="ARBA" id="ARBA00022692"/>
    </source>
</evidence>
<dbReference type="InterPro" id="IPR000644">
    <property type="entry name" value="CBS_dom"/>
</dbReference>
<dbReference type="InterPro" id="IPR002550">
    <property type="entry name" value="CNNM"/>
</dbReference>
<sequence length="429" mass="48797">MDLTIVIIILTLILSAFFSGMEIAYVSSNKIHIEIEKKQNDFLARILTKITARPSKFIATMLIGNNIALVVYGFLMGDVLVAWFQSMMPTSSGVLNYLFTDLSLFTQTVISTLIILFTAEFLPKVFFQIYANTFLKLFAVPAYVFYQLFYYFTDFVIWISDTVLRRFFKTAGDHVQLALTKVELGNYISEQMESVEEHDEVDSEIQIFQNALEFSEVKAREVMIPRTEIIAVDVSDSIKNINALFTSSGLSKILVYDDSIDDILGYIHSFDLFKKPKTIKAIAMPVEFVPETMLIKDVLNILTKKRKSIAVVIDEYGGTSGIITIEDIVEELFGEIEDEHDTIALIEERIDESNYKFSARLEVDYINETYKIDLPEGENYETLGGLIVDETEEIPKVNDQITIDNFVFTILEVSSTKIDVVALKILDED</sequence>
<evidence type="ECO:0000313" key="14">
    <source>
        <dbReference type="Proteomes" id="UP001595953"/>
    </source>
</evidence>
<dbReference type="PROSITE" id="PS51846">
    <property type="entry name" value="CNNM"/>
    <property type="match status" value="1"/>
</dbReference>
<dbReference type="SUPFAM" id="SSF54631">
    <property type="entry name" value="CBS-domain pair"/>
    <property type="match status" value="1"/>
</dbReference>
<feature type="transmembrane region" description="Helical" evidence="10">
    <location>
        <begin position="57"/>
        <end position="84"/>
    </location>
</feature>
<comment type="caution">
    <text evidence="13">The sequence shown here is derived from an EMBL/GenBank/DDBJ whole genome shotgun (WGS) entry which is preliminary data.</text>
</comment>
<keyword evidence="2" id="KW-1003">Cell membrane</keyword>
<dbReference type="SUPFAM" id="SSF56176">
    <property type="entry name" value="FAD-binding/transporter-associated domain-like"/>
    <property type="match status" value="1"/>
</dbReference>
<evidence type="ECO:0000256" key="1">
    <source>
        <dbReference type="ARBA" id="ARBA00004651"/>
    </source>
</evidence>
<dbReference type="RefSeq" id="WP_387964665.1">
    <property type="nucleotide sequence ID" value="NZ_JBHSGP010000014.1"/>
</dbReference>
<keyword evidence="7 9" id="KW-0472">Membrane</keyword>
<evidence type="ECO:0000259" key="11">
    <source>
        <dbReference type="PROSITE" id="PS51371"/>
    </source>
</evidence>
<feature type="transmembrane region" description="Helical" evidence="10">
    <location>
        <begin position="134"/>
        <end position="152"/>
    </location>
</feature>
<feature type="transmembrane region" description="Helical" evidence="10">
    <location>
        <begin position="104"/>
        <end position="122"/>
    </location>
</feature>
<dbReference type="EMBL" id="JBHSGP010000014">
    <property type="protein sequence ID" value="MFC4723352.1"/>
    <property type="molecule type" value="Genomic_DNA"/>
</dbReference>
<dbReference type="InterPro" id="IPR005170">
    <property type="entry name" value="Transptr-assoc_dom"/>
</dbReference>
<dbReference type="InterPro" id="IPR051676">
    <property type="entry name" value="UPF0053_domain"/>
</dbReference>
<keyword evidence="14" id="KW-1185">Reference proteome</keyword>
<accession>A0ABV9N4T5</accession>
<dbReference type="PROSITE" id="PS51371">
    <property type="entry name" value="CBS"/>
    <property type="match status" value="1"/>
</dbReference>
<keyword evidence="5 9" id="KW-1133">Transmembrane helix</keyword>
<keyword evidence="4" id="KW-0677">Repeat</keyword>
<evidence type="ECO:0000256" key="9">
    <source>
        <dbReference type="PROSITE-ProRule" id="PRU01193"/>
    </source>
</evidence>
<dbReference type="Pfam" id="PF00571">
    <property type="entry name" value="CBS"/>
    <property type="match status" value="2"/>
</dbReference>
<dbReference type="InterPro" id="IPR044751">
    <property type="entry name" value="Ion_transp-like_CBS"/>
</dbReference>
<dbReference type="InterPro" id="IPR036318">
    <property type="entry name" value="FAD-bd_PCMH-like_sf"/>
</dbReference>
<evidence type="ECO:0000256" key="7">
    <source>
        <dbReference type="ARBA" id="ARBA00023136"/>
    </source>
</evidence>
<dbReference type="Gene3D" id="3.30.465.10">
    <property type="match status" value="1"/>
</dbReference>
<reference evidence="14" key="1">
    <citation type="journal article" date="2019" name="Int. J. Syst. Evol. Microbiol.">
        <title>The Global Catalogue of Microorganisms (GCM) 10K type strain sequencing project: providing services to taxonomists for standard genome sequencing and annotation.</title>
        <authorList>
            <consortium name="The Broad Institute Genomics Platform"/>
            <consortium name="The Broad Institute Genome Sequencing Center for Infectious Disease"/>
            <person name="Wu L."/>
            <person name="Ma J."/>
        </authorList>
    </citation>
    <scope>NUCLEOTIDE SEQUENCE [LARGE SCALE GENOMIC DNA]</scope>
    <source>
        <strain evidence="14">CCUG 63682</strain>
    </source>
</reference>
<feature type="domain" description="CNNM transmembrane" evidence="12">
    <location>
        <begin position="1"/>
        <end position="200"/>
    </location>
</feature>
<evidence type="ECO:0000256" key="5">
    <source>
        <dbReference type="ARBA" id="ARBA00022989"/>
    </source>
</evidence>
<evidence type="ECO:0000313" key="13">
    <source>
        <dbReference type="EMBL" id="MFC4723352.1"/>
    </source>
</evidence>
<evidence type="ECO:0000256" key="10">
    <source>
        <dbReference type="SAM" id="Phobius"/>
    </source>
</evidence>
<dbReference type="CDD" id="cd04590">
    <property type="entry name" value="CBS_pair_CorC_HlyC_assoc"/>
    <property type="match status" value="1"/>
</dbReference>
<dbReference type="Pfam" id="PF03471">
    <property type="entry name" value="CorC_HlyC"/>
    <property type="match status" value="1"/>
</dbReference>
<evidence type="ECO:0000256" key="2">
    <source>
        <dbReference type="ARBA" id="ARBA00022475"/>
    </source>
</evidence>
<feature type="transmembrane region" description="Helical" evidence="10">
    <location>
        <begin position="6"/>
        <end position="28"/>
    </location>
</feature>